<gene>
    <name evidence="2" type="ordered locus">Psed_1337</name>
</gene>
<dbReference type="GO" id="GO:0051213">
    <property type="term" value="F:dioxygenase activity"/>
    <property type="evidence" value="ECO:0007669"/>
    <property type="project" value="InterPro"/>
</dbReference>
<dbReference type="SUPFAM" id="SSF51182">
    <property type="entry name" value="RmlC-like cupins"/>
    <property type="match status" value="1"/>
</dbReference>
<dbReference type="OrthoDB" id="285029at2"/>
<reference evidence="2 3" key="1">
    <citation type="journal article" date="2011" name="J. Bacteriol.">
        <title>Genome sequence of the 1,4-dioxane-degrading Pseudonocardia dioxanivorans strain CB1190.</title>
        <authorList>
            <person name="Sales C.M."/>
            <person name="Mahendra S."/>
            <person name="Grostern A."/>
            <person name="Parales R.E."/>
            <person name="Goodwin L.A."/>
            <person name="Woyke T."/>
            <person name="Nolan M."/>
            <person name="Lapidus A."/>
            <person name="Chertkov O."/>
            <person name="Ovchinnikova G."/>
            <person name="Sczyrba A."/>
            <person name="Alvarez-Cohen L."/>
        </authorList>
    </citation>
    <scope>NUCLEOTIDE SEQUENCE [LARGE SCALE GENOMIC DNA]</scope>
    <source>
        <strain evidence="3">ATCC 55486 / DSM 44775 / JCM 13855 / CB1190</strain>
    </source>
</reference>
<dbReference type="HOGENOM" id="CLU_739388_0_0_11"/>
<dbReference type="Gene3D" id="2.60.120.10">
    <property type="entry name" value="Jelly Rolls"/>
    <property type="match status" value="2"/>
</dbReference>
<dbReference type="STRING" id="675635.Psed_1337"/>
<sequence>MTTFQNLMLDVSGAAAPAPAPWRPIKITRAEIDAEIDRLSAAPAPANGRRASRIVHPSAVAPGLGFAPGVSVTIEVLDPGERTAPMRENAHRVEIGIRGSGRISVQGRDVREIDLARLDVANIPAMQGFVFRNTGDEVWARLSYSNAPLLEKLTAHYAEDLPEGWEPRRRTAGPRSTEAPAAYTRGTAPDHAIGTDGARLRGYEFLVDIEVVESLALHWPWEEVRRHLSRTAGDGGRTIMALYNPATRRRQGATHNFFVTASYLPPGSGQRPRGRGHKHTSVAINYHFAGHGESEVDGETLTWEEGDLLLSAPSWLEHAHYQGAEGLGAFTVQDHPLHIGMESLVWQEEMDGPVLTLGSEDGQTGYVGPREAGS</sequence>
<dbReference type="PANTHER" id="PTHR41517:SF1">
    <property type="entry name" value="CUPIN"/>
    <property type="match status" value="1"/>
</dbReference>
<dbReference type="InterPro" id="IPR014710">
    <property type="entry name" value="RmlC-like_jellyroll"/>
</dbReference>
<evidence type="ECO:0000313" key="3">
    <source>
        <dbReference type="Proteomes" id="UP000007809"/>
    </source>
</evidence>
<dbReference type="InterPro" id="IPR047183">
    <property type="entry name" value="GDO-like"/>
</dbReference>
<dbReference type="eggNOG" id="COG3435">
    <property type="taxonomic scope" value="Bacteria"/>
</dbReference>
<accession>F4CMF3</accession>
<dbReference type="AlphaFoldDB" id="F4CMF3"/>
<dbReference type="EMBL" id="CP002593">
    <property type="protein sequence ID" value="AEA23580.1"/>
    <property type="molecule type" value="Genomic_DNA"/>
</dbReference>
<dbReference type="RefSeq" id="WP_013673515.1">
    <property type="nucleotide sequence ID" value="NC_015312.1"/>
</dbReference>
<dbReference type="PANTHER" id="PTHR41517">
    <property type="entry name" value="1,2-DIOXYGENASE PROTEIN-RELATED"/>
    <property type="match status" value="1"/>
</dbReference>
<name>F4CMF3_PSEUX</name>
<evidence type="ECO:0000313" key="2">
    <source>
        <dbReference type="EMBL" id="AEA23580.1"/>
    </source>
</evidence>
<dbReference type="Proteomes" id="UP000007809">
    <property type="component" value="Chromosome"/>
</dbReference>
<feature type="region of interest" description="Disordered" evidence="1">
    <location>
        <begin position="164"/>
        <end position="193"/>
    </location>
</feature>
<organism evidence="2 3">
    <name type="scientific">Pseudonocardia dioxanivorans (strain ATCC 55486 / DSM 44775 / JCM 13855 / CB1190)</name>
    <dbReference type="NCBI Taxonomy" id="675635"/>
    <lineage>
        <taxon>Bacteria</taxon>
        <taxon>Bacillati</taxon>
        <taxon>Actinomycetota</taxon>
        <taxon>Actinomycetes</taxon>
        <taxon>Pseudonocardiales</taxon>
        <taxon>Pseudonocardiaceae</taxon>
        <taxon>Pseudonocardia</taxon>
    </lineage>
</organism>
<protein>
    <submittedName>
        <fullName evidence="2">Gentisate 1 2-dioxygenase-like protein</fullName>
    </submittedName>
</protein>
<dbReference type="InterPro" id="IPR011051">
    <property type="entry name" value="RmlC_Cupin_sf"/>
</dbReference>
<keyword evidence="3" id="KW-1185">Reference proteome</keyword>
<evidence type="ECO:0000256" key="1">
    <source>
        <dbReference type="SAM" id="MobiDB-lite"/>
    </source>
</evidence>
<proteinExistence type="predicted"/>
<dbReference type="KEGG" id="pdx:Psed_1337"/>